<evidence type="ECO:0000256" key="1">
    <source>
        <dbReference type="SAM" id="Coils"/>
    </source>
</evidence>
<name>A0A8S5VEQ9_9CAUD</name>
<proteinExistence type="predicted"/>
<protein>
    <recommendedName>
        <fullName evidence="3">DUF1351 domain-containing protein</fullName>
    </recommendedName>
</protein>
<accession>A0A8S5VEQ9</accession>
<sequence>MENNIIQVKQLPIIVEQLHEVKAEVTAKVEQALSLVCTEDTVKDVKKVRSELNKELKDYEERRKAVKKAIMTPYEQFEMVYKDCISDTYKKADTELKGKIDSVENELKEQKKAEVKGYFDEYLTATGIDFVTFESAHINVTLSASMKSLKEQAKAFIDKIVDDLNVINTQEHKDDILYEYKASLNLSAAITTVTDRYKAIEAAKAREEERKAREQAEAEAAAKVEEVVEAVVPPTVEPIAPPVEEEKTYTLKFTVRGTMPRLKALKEFLNNGGYDYE</sequence>
<evidence type="ECO:0000313" key="2">
    <source>
        <dbReference type="EMBL" id="DAG05250.1"/>
    </source>
</evidence>
<feature type="coiled-coil region" evidence="1">
    <location>
        <begin position="197"/>
        <end position="226"/>
    </location>
</feature>
<reference evidence="2" key="1">
    <citation type="journal article" date="2021" name="Proc. Natl. Acad. Sci. U.S.A.">
        <title>A Catalog of Tens of Thousands of Viruses from Human Metagenomes Reveals Hidden Associations with Chronic Diseases.</title>
        <authorList>
            <person name="Tisza M.J."/>
            <person name="Buck C.B."/>
        </authorList>
    </citation>
    <scope>NUCLEOTIDE SEQUENCE</scope>
    <source>
        <strain evidence="2">Ctbxa26</strain>
    </source>
</reference>
<dbReference type="EMBL" id="BK016254">
    <property type="protein sequence ID" value="DAG05250.1"/>
    <property type="molecule type" value="Genomic_DNA"/>
</dbReference>
<dbReference type="InterPro" id="IPR009785">
    <property type="entry name" value="Prophage_Lj928_Orf309"/>
</dbReference>
<keyword evidence="1" id="KW-0175">Coiled coil</keyword>
<dbReference type="Pfam" id="PF07083">
    <property type="entry name" value="DUF1351"/>
    <property type="match status" value="1"/>
</dbReference>
<evidence type="ECO:0008006" key="3">
    <source>
        <dbReference type="Google" id="ProtNLM"/>
    </source>
</evidence>
<organism evidence="2">
    <name type="scientific">Siphoviridae sp. ctbxa26</name>
    <dbReference type="NCBI Taxonomy" id="2825568"/>
    <lineage>
        <taxon>Viruses</taxon>
        <taxon>Duplodnaviria</taxon>
        <taxon>Heunggongvirae</taxon>
        <taxon>Uroviricota</taxon>
        <taxon>Caudoviricetes</taxon>
    </lineage>
</organism>
<feature type="coiled-coil region" evidence="1">
    <location>
        <begin position="42"/>
        <end position="69"/>
    </location>
</feature>